<keyword evidence="1" id="KW-1133">Transmembrane helix</keyword>
<keyword evidence="1" id="KW-0812">Transmembrane</keyword>
<sequence length="114" mass="13406">MKRMKATIWLNEEQDEKALASNTVEYSGWRRISSVARRPSAVNLKFPETDNFHNDGKLLTFACRKTFLLVLFYLLLGLLCRRRWSVGFQLVLQTNRETESELWKPANETRVKAR</sequence>
<keyword evidence="3" id="KW-1185">Reference proteome</keyword>
<name>A0A9Q0QWR4_9MAGN</name>
<organism evidence="2 3">
    <name type="scientific">Protea cynaroides</name>
    <dbReference type="NCBI Taxonomy" id="273540"/>
    <lineage>
        <taxon>Eukaryota</taxon>
        <taxon>Viridiplantae</taxon>
        <taxon>Streptophyta</taxon>
        <taxon>Embryophyta</taxon>
        <taxon>Tracheophyta</taxon>
        <taxon>Spermatophyta</taxon>
        <taxon>Magnoliopsida</taxon>
        <taxon>Proteales</taxon>
        <taxon>Proteaceae</taxon>
        <taxon>Protea</taxon>
    </lineage>
</organism>
<dbReference type="EMBL" id="JAMYWD010000004">
    <property type="protein sequence ID" value="KAJ4974534.1"/>
    <property type="molecule type" value="Genomic_DNA"/>
</dbReference>
<accession>A0A9Q0QWR4</accession>
<evidence type="ECO:0000313" key="2">
    <source>
        <dbReference type="EMBL" id="KAJ4974534.1"/>
    </source>
</evidence>
<dbReference type="Proteomes" id="UP001141806">
    <property type="component" value="Unassembled WGS sequence"/>
</dbReference>
<proteinExistence type="predicted"/>
<comment type="caution">
    <text evidence="2">The sequence shown here is derived from an EMBL/GenBank/DDBJ whole genome shotgun (WGS) entry which is preliminary data.</text>
</comment>
<keyword evidence="1" id="KW-0472">Membrane</keyword>
<gene>
    <name evidence="2" type="ORF">NE237_007708</name>
</gene>
<dbReference type="AlphaFoldDB" id="A0A9Q0QWR4"/>
<evidence type="ECO:0000313" key="3">
    <source>
        <dbReference type="Proteomes" id="UP001141806"/>
    </source>
</evidence>
<protein>
    <submittedName>
        <fullName evidence="2">Uncharacterized protein</fullName>
    </submittedName>
</protein>
<evidence type="ECO:0000256" key="1">
    <source>
        <dbReference type="SAM" id="Phobius"/>
    </source>
</evidence>
<feature type="transmembrane region" description="Helical" evidence="1">
    <location>
        <begin position="58"/>
        <end position="80"/>
    </location>
</feature>
<reference evidence="2" key="1">
    <citation type="journal article" date="2023" name="Plant J.">
        <title>The genome of the king protea, Protea cynaroides.</title>
        <authorList>
            <person name="Chang J."/>
            <person name="Duong T.A."/>
            <person name="Schoeman C."/>
            <person name="Ma X."/>
            <person name="Roodt D."/>
            <person name="Barker N."/>
            <person name="Li Z."/>
            <person name="Van de Peer Y."/>
            <person name="Mizrachi E."/>
        </authorList>
    </citation>
    <scope>NUCLEOTIDE SEQUENCE</scope>
    <source>
        <tissue evidence="2">Young leaves</tissue>
    </source>
</reference>